<evidence type="ECO:0000313" key="2">
    <source>
        <dbReference type="Proteomes" id="UP000481876"/>
    </source>
</evidence>
<sequence>MFVSRKEHKITLLRAIEVSVDCGDVRVAQSLFKAWEKHFGFNGKKYKKRLEAIREYLAYGLKIEQEFGRGALLKFDHPDIQKSIRDGIYSDRSIEIYRNNGLAFKASKIRST</sequence>
<protein>
    <submittedName>
        <fullName evidence="1">Uncharacterized protein</fullName>
    </submittedName>
</protein>
<dbReference type="AlphaFoldDB" id="A0A6L3ZD11"/>
<gene>
    <name evidence="1" type="ORF">F9L04_03620</name>
</gene>
<comment type="caution">
    <text evidence="1">The sequence shown here is derived from an EMBL/GenBank/DDBJ whole genome shotgun (WGS) entry which is preliminary data.</text>
</comment>
<evidence type="ECO:0000313" key="1">
    <source>
        <dbReference type="EMBL" id="KAB2773211.1"/>
    </source>
</evidence>
<name>A0A6L3ZD11_BRUAN</name>
<dbReference type="EMBL" id="WBWS01000002">
    <property type="protein sequence ID" value="KAB2773211.1"/>
    <property type="molecule type" value="Genomic_DNA"/>
</dbReference>
<accession>A0A6L3ZD11</accession>
<dbReference type="RefSeq" id="WP_114215414.1">
    <property type="nucleotide sequence ID" value="NZ_WBWS01000002.1"/>
</dbReference>
<organism evidence="1 2">
    <name type="scientific">Brucella anthropi</name>
    <name type="common">Ochrobactrum anthropi</name>
    <dbReference type="NCBI Taxonomy" id="529"/>
    <lineage>
        <taxon>Bacteria</taxon>
        <taxon>Pseudomonadati</taxon>
        <taxon>Pseudomonadota</taxon>
        <taxon>Alphaproteobacteria</taxon>
        <taxon>Hyphomicrobiales</taxon>
        <taxon>Brucellaceae</taxon>
        <taxon>Brucella/Ochrobactrum group</taxon>
        <taxon>Brucella</taxon>
    </lineage>
</organism>
<proteinExistence type="predicted"/>
<reference evidence="1 2" key="1">
    <citation type="submission" date="2019-09" db="EMBL/GenBank/DDBJ databases">
        <title>Taxonomic organization of the family Brucellaceae based on a phylogenomic approach.</title>
        <authorList>
            <person name="Leclercq S."/>
            <person name="Cloeckaert A."/>
            <person name="Zygmunt M.S."/>
        </authorList>
    </citation>
    <scope>NUCLEOTIDE SEQUENCE [LARGE SCALE GENOMIC DNA]</scope>
    <source>
        <strain evidence="1 2">LMG 3313</strain>
    </source>
</reference>
<dbReference type="Proteomes" id="UP000481876">
    <property type="component" value="Unassembled WGS sequence"/>
</dbReference>